<feature type="chain" id="PRO_5006601408" evidence="1">
    <location>
        <begin position="25"/>
        <end position="259"/>
    </location>
</feature>
<evidence type="ECO:0000256" key="1">
    <source>
        <dbReference type="SAM" id="SignalP"/>
    </source>
</evidence>
<name>A0A0S2KBC8_9GAMM</name>
<dbReference type="Proteomes" id="UP000065641">
    <property type="component" value="Chromosome"/>
</dbReference>
<keyword evidence="1" id="KW-0732">Signal</keyword>
<dbReference type="EMBL" id="CP013189">
    <property type="protein sequence ID" value="ALO45529.1"/>
    <property type="molecule type" value="Genomic_DNA"/>
</dbReference>
<dbReference type="KEGG" id="pspi:PS2015_857"/>
<reference evidence="2 3" key="1">
    <citation type="submission" date="2015-11" db="EMBL/GenBank/DDBJ databases">
        <authorList>
            <person name="Zhang Y."/>
            <person name="Guo Z."/>
        </authorList>
    </citation>
    <scope>NUCLEOTIDE SEQUENCE [LARGE SCALE GENOMIC DNA]</scope>
    <source>
        <strain evidence="2 3">KCTC 32221</strain>
    </source>
</reference>
<accession>A0A0S2KBC8</accession>
<dbReference type="SUPFAM" id="SSF56925">
    <property type="entry name" value="OMPA-like"/>
    <property type="match status" value="1"/>
</dbReference>
<organism evidence="2 3">
    <name type="scientific">Pseudohongiella spirulinae</name>
    <dbReference type="NCBI Taxonomy" id="1249552"/>
    <lineage>
        <taxon>Bacteria</taxon>
        <taxon>Pseudomonadati</taxon>
        <taxon>Pseudomonadota</taxon>
        <taxon>Gammaproteobacteria</taxon>
        <taxon>Pseudomonadales</taxon>
        <taxon>Pseudohongiellaceae</taxon>
        <taxon>Pseudohongiella</taxon>
    </lineage>
</organism>
<gene>
    <name evidence="2" type="ORF">PS2015_857</name>
</gene>
<evidence type="ECO:0000313" key="3">
    <source>
        <dbReference type="Proteomes" id="UP000065641"/>
    </source>
</evidence>
<dbReference type="OrthoDB" id="941853at2"/>
<keyword evidence="3" id="KW-1185">Reference proteome</keyword>
<dbReference type="RefSeq" id="WP_058021060.1">
    <property type="nucleotide sequence ID" value="NZ_CP013189.1"/>
</dbReference>
<proteinExistence type="predicted"/>
<sequence length="259" mass="29058" precursor="true">MKAKFALIALTCATVALTTQNSMAQDPASGFNPQNPWTVELETGPAWFKRNNVRIPNDIGTRFDMLNLTDNGPDPFLRLYATYEFNERHALRLNIAPLEASGNGVLPNPVRFQDTDFAAGADTRGRYKFNNYRLTYRWMFHRSDTWHLGLGGALLVRDAEIALRQGNLQDSDDDLGVVPLLHLYGAYHLTPRTSVIAEFEGAAAPQGRAIDLNLKVQHHITPDWHVYAGYRTLEGGADNDSLYTFAWVHYATFGVGIRF</sequence>
<protein>
    <submittedName>
        <fullName evidence="2">Uncharacterized protein</fullName>
    </submittedName>
</protein>
<evidence type="ECO:0000313" key="2">
    <source>
        <dbReference type="EMBL" id="ALO45529.1"/>
    </source>
</evidence>
<dbReference type="AlphaFoldDB" id="A0A0S2KBC8"/>
<feature type="signal peptide" evidence="1">
    <location>
        <begin position="1"/>
        <end position="24"/>
    </location>
</feature>
<dbReference type="InterPro" id="IPR011250">
    <property type="entry name" value="OMP/PagP_B-barrel"/>
</dbReference>